<dbReference type="AlphaFoldDB" id="A0A431UDV2"/>
<dbReference type="EMBL" id="RXLZ01000047">
    <property type="protein sequence ID" value="RTQ87498.1"/>
    <property type="molecule type" value="Genomic_DNA"/>
</dbReference>
<dbReference type="GO" id="GO:0043709">
    <property type="term" value="P:cell adhesion involved in single-species biofilm formation"/>
    <property type="evidence" value="ECO:0007669"/>
    <property type="project" value="TreeGrafter"/>
</dbReference>
<comment type="similarity">
    <text evidence="2">Belongs to the fimbrial protein family.</text>
</comment>
<keyword evidence="4" id="KW-0281">Fimbrium</keyword>
<dbReference type="GO" id="GO:0009289">
    <property type="term" value="C:pilus"/>
    <property type="evidence" value="ECO:0007669"/>
    <property type="project" value="UniProtKB-SubCell"/>
</dbReference>
<dbReference type="Gene3D" id="2.60.40.3310">
    <property type="match status" value="1"/>
</dbReference>
<protein>
    <submittedName>
        <fullName evidence="6">Type 1 fimbrial protein</fullName>
    </submittedName>
</protein>
<gene>
    <name evidence="6" type="ORF">EKL94_15500</name>
</gene>
<dbReference type="InterPro" id="IPR054160">
    <property type="entry name" value="MrkD_recept-bd"/>
</dbReference>
<reference evidence="6 7" key="1">
    <citation type="submission" date="2018-12" db="EMBL/GenBank/DDBJ databases">
        <authorList>
            <person name="Kartti S."/>
            <person name="Manni A."/>
            <person name="Chemao El Fihri M.W."/>
            <person name="Laamarti M."/>
            <person name="Temsamani L."/>
            <person name="El Jamali J.E."/>
            <person name="Ouadghiri M."/>
            <person name="Ibrahimi A."/>
            <person name="Filati-Maltouf A."/>
        </authorList>
    </citation>
    <scope>NUCLEOTIDE SEQUENCE [LARGE SCALE GENOMIC DNA]</scope>
    <source>
        <strain evidence="6 7">MDMC339</strain>
    </source>
</reference>
<dbReference type="InterPro" id="IPR008966">
    <property type="entry name" value="Adhesion_dom_sf"/>
</dbReference>
<evidence type="ECO:0000313" key="6">
    <source>
        <dbReference type="EMBL" id="RTQ87498.1"/>
    </source>
</evidence>
<comment type="caution">
    <text evidence="6">The sequence shown here is derived from an EMBL/GenBank/DDBJ whole genome shotgun (WGS) entry which is preliminary data.</text>
</comment>
<keyword evidence="3" id="KW-0732">Signal</keyword>
<dbReference type="PANTHER" id="PTHR33420:SF3">
    <property type="entry name" value="FIMBRIAL SUBUNIT ELFA"/>
    <property type="match status" value="1"/>
</dbReference>
<evidence type="ECO:0000259" key="5">
    <source>
        <dbReference type="Pfam" id="PF22003"/>
    </source>
</evidence>
<evidence type="ECO:0000256" key="1">
    <source>
        <dbReference type="ARBA" id="ARBA00004561"/>
    </source>
</evidence>
<dbReference type="PANTHER" id="PTHR33420">
    <property type="entry name" value="FIMBRIAL SUBUNIT ELFA-RELATED"/>
    <property type="match status" value="1"/>
</dbReference>
<dbReference type="InterPro" id="IPR036937">
    <property type="entry name" value="Adhesion_dom_fimbrial_sf"/>
</dbReference>
<comment type="subcellular location">
    <subcellularLocation>
        <location evidence="1">Fimbrium</location>
    </subcellularLocation>
</comment>
<name>A0A431UDV2_STEMA</name>
<dbReference type="Gene3D" id="2.60.40.1090">
    <property type="entry name" value="Fimbrial-type adhesion domain"/>
    <property type="match status" value="1"/>
</dbReference>
<evidence type="ECO:0000256" key="2">
    <source>
        <dbReference type="ARBA" id="ARBA00006671"/>
    </source>
</evidence>
<accession>A0A431UDV2</accession>
<organism evidence="6 7">
    <name type="scientific">Stenotrophomonas maltophilia</name>
    <name type="common">Pseudomonas maltophilia</name>
    <name type="synonym">Xanthomonas maltophilia</name>
    <dbReference type="NCBI Taxonomy" id="40324"/>
    <lineage>
        <taxon>Bacteria</taxon>
        <taxon>Pseudomonadati</taxon>
        <taxon>Pseudomonadota</taxon>
        <taxon>Gammaproteobacteria</taxon>
        <taxon>Lysobacterales</taxon>
        <taxon>Lysobacteraceae</taxon>
        <taxon>Stenotrophomonas</taxon>
        <taxon>Stenotrophomonas maltophilia group</taxon>
    </lineage>
</organism>
<evidence type="ECO:0000256" key="3">
    <source>
        <dbReference type="ARBA" id="ARBA00022729"/>
    </source>
</evidence>
<proteinExistence type="inferred from homology"/>
<dbReference type="Pfam" id="PF22003">
    <property type="entry name" value="MrkDrd"/>
    <property type="match status" value="1"/>
</dbReference>
<sequence length="356" mass="37969">MNERLKRAKGYARRATGIRCLPGTILLFAGLMLTGGAEAACRINLIGGIFFDPQEVLIDAGYITVLPSTPIGGLIKQISGGIHGKAFVAQCDLWGGKEISVFENPDRRVAVPGLANVYTTDVPGIGVRVMRSVSGGSPFFYPHSQSHSVKPGWLGIDGGSFIIDLVRTAEQIGTGRVAPTGTFTRFYYDGNSTSNPALTSKFSSNGNVVVKPTCEVDAGSRNIPVAFDNVPANRFNGPRTRGDNRDFSIKLLCQGGARETRVKIRIDATPDDSGYQGVLKLDNVQNRASGVGIEMVRRSGTSEVPFSLGDPLVVGFTQPTASTLELPLRARYIQTREGAVGPGVANGKATFTLQYD</sequence>
<evidence type="ECO:0000313" key="7">
    <source>
        <dbReference type="Proteomes" id="UP000271705"/>
    </source>
</evidence>
<dbReference type="Proteomes" id="UP000271705">
    <property type="component" value="Unassembled WGS sequence"/>
</dbReference>
<evidence type="ECO:0000256" key="4">
    <source>
        <dbReference type="ARBA" id="ARBA00023263"/>
    </source>
</evidence>
<dbReference type="InterPro" id="IPR050263">
    <property type="entry name" value="Bact_Fimbrial_Adh_Pro"/>
</dbReference>
<dbReference type="RefSeq" id="WP_126929764.1">
    <property type="nucleotide sequence ID" value="NZ_RXLZ01000047.1"/>
</dbReference>
<feature type="domain" description="MrkD-like receptor binding" evidence="5">
    <location>
        <begin position="58"/>
        <end position="205"/>
    </location>
</feature>
<dbReference type="SUPFAM" id="SSF49401">
    <property type="entry name" value="Bacterial adhesins"/>
    <property type="match status" value="1"/>
</dbReference>